<sequence length="308" mass="34741">MERIRARLNLGETLLEWERVLARCDGCGACESRCPNDVPRRLFNVLAASGRFEEALSVASDCTVCGLCERLCPHNIPYTEVITDLRREEPTPEAVRRVRRTGTPYGRKLADESEPLQGDGVAILGCTIRSRPEWLRRVIEIVRRAGLATLGEDEPCCMNFARKRGEEVPEETVQRWCSLFDDFDTVVVFCPGCYDFCVEVLDERPLYYAEIAEFDGIPEGAAYKSPCHLVRHGVDDHVLERLPDVELPPRRHRCCGGGALVRKPSESTVRAYERLGKPVLTPCPMCVTTLEGVIDVRPLWDHVVDLSR</sequence>
<dbReference type="Proteomes" id="UP000001826">
    <property type="component" value="Chromosome"/>
</dbReference>
<evidence type="ECO:0000256" key="3">
    <source>
        <dbReference type="ARBA" id="ARBA00022723"/>
    </source>
</evidence>
<reference evidence="8 9" key="1">
    <citation type="journal article" date="2002" name="Proc. Natl. Acad. Sci. U.S.A.">
        <title>The complete genome of hyperthermophile Methanopyrus kandleri AV19 and monophyly of archaeal methanogens.</title>
        <authorList>
            <person name="Slesarev A.I."/>
            <person name="Mezhevaya K.V."/>
            <person name="Makarova K.S."/>
            <person name="Polushin N.N."/>
            <person name="Shcherbinina O.V."/>
            <person name="Shakhova V.V."/>
            <person name="Belova G.I."/>
            <person name="Aravind L."/>
            <person name="Natale D.A."/>
            <person name="Rogozin I.B."/>
            <person name="Tatusov R.L."/>
            <person name="Wolf Y.I."/>
            <person name="Stetter K.O."/>
            <person name="Malykh A.G."/>
            <person name="Koonin E.V."/>
            <person name="Kozyavkin S.A."/>
        </authorList>
    </citation>
    <scope>NUCLEOTIDE SEQUENCE [LARGE SCALE GENOMIC DNA]</scope>
    <source>
        <strain evidence="9">AV19 / DSM 6324 / JCM 9639 / NBRC 100938</strain>
    </source>
</reference>
<dbReference type="InParanoid" id="Q8TY08"/>
<keyword evidence="5" id="KW-0408">Iron</keyword>
<dbReference type="Gene3D" id="1.10.1060.10">
    <property type="entry name" value="Alpha-helical ferredoxin"/>
    <property type="match status" value="1"/>
</dbReference>
<accession>Q8TY08</accession>
<evidence type="ECO:0000256" key="4">
    <source>
        <dbReference type="ARBA" id="ARBA00023002"/>
    </source>
</evidence>
<evidence type="ECO:0000256" key="5">
    <source>
        <dbReference type="ARBA" id="ARBA00023004"/>
    </source>
</evidence>
<dbReference type="PANTHER" id="PTHR43255:SF1">
    <property type="entry name" value="IRON-SULFUR-BINDING OXIDOREDUCTASE FADF-RELATED"/>
    <property type="match status" value="1"/>
</dbReference>
<dbReference type="EMBL" id="AE009439">
    <property type="protein sequence ID" value="AAM01713.1"/>
    <property type="molecule type" value="Genomic_DNA"/>
</dbReference>
<evidence type="ECO:0000256" key="2">
    <source>
        <dbReference type="ARBA" id="ARBA00022485"/>
    </source>
</evidence>
<dbReference type="InterPro" id="IPR017896">
    <property type="entry name" value="4Fe4S_Fe-S-bd"/>
</dbReference>
<dbReference type="InterPro" id="IPR017900">
    <property type="entry name" value="4Fe4S_Fe_S_CS"/>
</dbReference>
<dbReference type="InterPro" id="IPR009051">
    <property type="entry name" value="Helical_ferredxn"/>
</dbReference>
<dbReference type="SUPFAM" id="SSF46548">
    <property type="entry name" value="alpha-helical ferredoxin"/>
    <property type="match status" value="1"/>
</dbReference>
<evidence type="ECO:0000256" key="1">
    <source>
        <dbReference type="ARBA" id="ARBA00007097"/>
    </source>
</evidence>
<dbReference type="PROSITE" id="PS51379">
    <property type="entry name" value="4FE4S_FER_2"/>
    <property type="match status" value="2"/>
</dbReference>
<dbReference type="GO" id="GO:0046872">
    <property type="term" value="F:metal ion binding"/>
    <property type="evidence" value="ECO:0007669"/>
    <property type="project" value="UniProtKB-KW"/>
</dbReference>
<feature type="domain" description="4Fe-4S ferredoxin-type" evidence="7">
    <location>
        <begin position="15"/>
        <end position="44"/>
    </location>
</feature>
<proteinExistence type="inferred from homology"/>
<dbReference type="InterPro" id="IPR051460">
    <property type="entry name" value="HdrC_iron-sulfur_subunit"/>
</dbReference>
<dbReference type="Pfam" id="PF02754">
    <property type="entry name" value="CCG"/>
    <property type="match status" value="2"/>
</dbReference>
<protein>
    <submittedName>
        <fullName evidence="8">Fe-S oxidoreductase</fullName>
    </submittedName>
</protein>
<dbReference type="PROSITE" id="PS00198">
    <property type="entry name" value="4FE4S_FER_1"/>
    <property type="match status" value="1"/>
</dbReference>
<evidence type="ECO:0000313" key="9">
    <source>
        <dbReference type="Proteomes" id="UP000001826"/>
    </source>
</evidence>
<feature type="domain" description="4Fe-4S ferredoxin-type" evidence="7">
    <location>
        <begin position="54"/>
        <end position="82"/>
    </location>
</feature>
<dbReference type="GO" id="GO:0005886">
    <property type="term" value="C:plasma membrane"/>
    <property type="evidence" value="ECO:0007669"/>
    <property type="project" value="TreeGrafter"/>
</dbReference>
<evidence type="ECO:0000256" key="6">
    <source>
        <dbReference type="ARBA" id="ARBA00023014"/>
    </source>
</evidence>
<dbReference type="AlphaFoldDB" id="Q8TY08"/>
<gene>
    <name evidence="8" type="ordered locus">MK0498</name>
</gene>
<keyword evidence="4" id="KW-0560">Oxidoreductase</keyword>
<evidence type="ECO:0000259" key="7">
    <source>
        <dbReference type="PROSITE" id="PS51379"/>
    </source>
</evidence>
<evidence type="ECO:0000313" key="8">
    <source>
        <dbReference type="EMBL" id="AAM01713.1"/>
    </source>
</evidence>
<dbReference type="KEGG" id="mka:MK0498"/>
<dbReference type="EnsemblBacteria" id="AAM01713">
    <property type="protein sequence ID" value="AAM01713"/>
    <property type="gene ID" value="MK0498"/>
</dbReference>
<dbReference type="PaxDb" id="190192-MK0498"/>
<keyword evidence="9" id="KW-1185">Reference proteome</keyword>
<dbReference type="PANTHER" id="PTHR43255">
    <property type="entry name" value="IRON-SULFUR-BINDING OXIDOREDUCTASE FADF-RELATED-RELATED"/>
    <property type="match status" value="1"/>
</dbReference>
<dbReference type="GO" id="GO:0051539">
    <property type="term" value="F:4 iron, 4 sulfur cluster binding"/>
    <property type="evidence" value="ECO:0007669"/>
    <property type="project" value="UniProtKB-KW"/>
</dbReference>
<dbReference type="STRING" id="190192.MK0498"/>
<organism evidence="8 9">
    <name type="scientific">Methanopyrus kandleri (strain AV19 / DSM 6324 / JCM 9639 / NBRC 100938)</name>
    <dbReference type="NCBI Taxonomy" id="190192"/>
    <lineage>
        <taxon>Archaea</taxon>
        <taxon>Methanobacteriati</taxon>
        <taxon>Methanobacteriota</taxon>
        <taxon>Methanomada group</taxon>
        <taxon>Methanopyri</taxon>
        <taxon>Methanopyrales</taxon>
        <taxon>Methanopyraceae</taxon>
        <taxon>Methanopyrus</taxon>
    </lineage>
</organism>
<name>Q8TY08_METKA</name>
<dbReference type="HOGENOM" id="CLU_023081_3_1_2"/>
<dbReference type="InterPro" id="IPR004017">
    <property type="entry name" value="Cys_rich_dom"/>
</dbReference>
<dbReference type="GO" id="GO:0016491">
    <property type="term" value="F:oxidoreductase activity"/>
    <property type="evidence" value="ECO:0007669"/>
    <property type="project" value="UniProtKB-KW"/>
</dbReference>
<dbReference type="Pfam" id="PF12838">
    <property type="entry name" value="Fer4_7"/>
    <property type="match status" value="1"/>
</dbReference>
<keyword evidence="6" id="KW-0411">Iron-sulfur</keyword>
<keyword evidence="2" id="KW-0004">4Fe-4S</keyword>
<comment type="similarity">
    <text evidence="1">Belongs to the HdrC family.</text>
</comment>
<keyword evidence="3" id="KW-0479">Metal-binding</keyword>